<dbReference type="PANTHER" id="PTHR30636">
    <property type="entry name" value="UPF0701 PROTEIN YICC"/>
    <property type="match status" value="1"/>
</dbReference>
<dbReference type="InterPro" id="IPR005229">
    <property type="entry name" value="YicC/YloC-like"/>
</dbReference>
<evidence type="ECO:0000256" key="5">
    <source>
        <dbReference type="ARBA" id="ARBA00035648"/>
    </source>
</evidence>
<evidence type="ECO:0000256" key="2">
    <source>
        <dbReference type="ARBA" id="ARBA00022722"/>
    </source>
</evidence>
<name>A0AAU8A144_9BURK</name>
<gene>
    <name evidence="8" type="ORF">NKE59_06440</name>
</gene>
<sequence>MISSMTGYGSASRQIQLGSGGFANLQVEIRAVNSRFLDISFRMPDECRSAESGIRELLNKTLKRGKIEVRAAWRLTQSESGHAKTAISVNQAKLAALQELQQGIKKQFPDAGELRMADILRWPGVVTESETAEDQWQVASIEAGQEALKQLLSARQEEGKALALVLGTILTSMEAIVTRIEPRMPEIVSQYQSKLVARLEEALGTHSKTVQIPINSELMERIRQEVVLYAVRIDVAEELARLKTHLQTAHTTLQEGGPVGKRLDFLIQELNREANTLGSKSVNPDFTNAALELKLLIEQMREQVQNLE</sequence>
<dbReference type="Pfam" id="PF08340">
    <property type="entry name" value="YicC-like_C"/>
    <property type="match status" value="1"/>
</dbReference>
<reference evidence="8" key="1">
    <citation type="submission" date="2022-06" db="EMBL/GenBank/DDBJ databases">
        <title>New Polynucleobacter species.</title>
        <authorList>
            <person name="Hahn M.W."/>
        </authorList>
    </citation>
    <scope>NUCLEOTIDE SEQUENCE</scope>
    <source>
        <strain evidence="8">UK-FUSCHL-C3</strain>
    </source>
</reference>
<comment type="cofactor">
    <cofactor evidence="1">
        <name>a divalent metal cation</name>
        <dbReference type="ChEBI" id="CHEBI:60240"/>
    </cofactor>
</comment>
<dbReference type="InterPro" id="IPR013527">
    <property type="entry name" value="YicC-like_N"/>
</dbReference>
<comment type="similarity">
    <text evidence="5">Belongs to the YicC/YloC family.</text>
</comment>
<proteinExistence type="inferred from homology"/>
<dbReference type="InterPro" id="IPR013551">
    <property type="entry name" value="YicC-like_C"/>
</dbReference>
<feature type="domain" description="Endoribonuclease YicC-like N-terminal" evidence="6">
    <location>
        <begin position="2"/>
        <end position="163"/>
    </location>
</feature>
<dbReference type="GO" id="GO:0004521">
    <property type="term" value="F:RNA endonuclease activity"/>
    <property type="evidence" value="ECO:0007669"/>
    <property type="project" value="InterPro"/>
</dbReference>
<dbReference type="Pfam" id="PF03755">
    <property type="entry name" value="YicC-like_N"/>
    <property type="match status" value="1"/>
</dbReference>
<organism evidence="8">
    <name type="scientific">Polynucleobacter sp. UK-FUSCHL-C3</name>
    <dbReference type="NCBI Taxonomy" id="2955208"/>
    <lineage>
        <taxon>Bacteria</taxon>
        <taxon>Pseudomonadati</taxon>
        <taxon>Pseudomonadota</taxon>
        <taxon>Betaproteobacteria</taxon>
        <taxon>Burkholderiales</taxon>
        <taxon>Burkholderiaceae</taxon>
        <taxon>Polynucleobacter</taxon>
    </lineage>
</organism>
<evidence type="ECO:0000313" key="8">
    <source>
        <dbReference type="EMBL" id="XCC57131.1"/>
    </source>
</evidence>
<dbReference type="GO" id="GO:0016787">
    <property type="term" value="F:hydrolase activity"/>
    <property type="evidence" value="ECO:0007669"/>
    <property type="project" value="UniProtKB-KW"/>
</dbReference>
<evidence type="ECO:0000256" key="4">
    <source>
        <dbReference type="ARBA" id="ARBA00022801"/>
    </source>
</evidence>
<dbReference type="NCBIfam" id="TIGR00255">
    <property type="entry name" value="YicC/YloC family endoribonuclease"/>
    <property type="match status" value="1"/>
</dbReference>
<evidence type="ECO:0000259" key="6">
    <source>
        <dbReference type="Pfam" id="PF03755"/>
    </source>
</evidence>
<dbReference type="EMBL" id="CP099959">
    <property type="protein sequence ID" value="XCC57131.1"/>
    <property type="molecule type" value="Genomic_DNA"/>
</dbReference>
<evidence type="ECO:0000256" key="1">
    <source>
        <dbReference type="ARBA" id="ARBA00001968"/>
    </source>
</evidence>
<protein>
    <submittedName>
        <fullName evidence="8">YicC family protein</fullName>
    </submittedName>
</protein>
<dbReference type="PANTHER" id="PTHR30636:SF3">
    <property type="entry name" value="UPF0701 PROTEIN YICC"/>
    <property type="match status" value="1"/>
</dbReference>
<feature type="domain" description="Endoribonuclease YicC-like C-terminal" evidence="7">
    <location>
        <begin position="180"/>
        <end position="308"/>
    </location>
</feature>
<dbReference type="RefSeq" id="WP_353438161.1">
    <property type="nucleotide sequence ID" value="NZ_CP099959.1"/>
</dbReference>
<dbReference type="AlphaFoldDB" id="A0AAU8A144"/>
<keyword evidence="3" id="KW-0255">Endonuclease</keyword>
<accession>A0AAU8A144</accession>
<evidence type="ECO:0000256" key="3">
    <source>
        <dbReference type="ARBA" id="ARBA00022759"/>
    </source>
</evidence>
<keyword evidence="2" id="KW-0540">Nuclease</keyword>
<keyword evidence="4" id="KW-0378">Hydrolase</keyword>
<evidence type="ECO:0000259" key="7">
    <source>
        <dbReference type="Pfam" id="PF08340"/>
    </source>
</evidence>